<keyword evidence="7" id="KW-1185">Reference proteome</keyword>
<proteinExistence type="predicted"/>
<dbReference type="CDD" id="cd12148">
    <property type="entry name" value="fungal_TF_MHR"/>
    <property type="match status" value="1"/>
</dbReference>
<evidence type="ECO:0000313" key="7">
    <source>
        <dbReference type="Proteomes" id="UP000254866"/>
    </source>
</evidence>
<dbReference type="RefSeq" id="XP_031866214.1">
    <property type="nucleotide sequence ID" value="XM_032017571.1"/>
</dbReference>
<dbReference type="InterPro" id="IPR051089">
    <property type="entry name" value="prtT"/>
</dbReference>
<evidence type="ECO:0008006" key="8">
    <source>
        <dbReference type="Google" id="ProtNLM"/>
    </source>
</evidence>
<organism evidence="6 7">
    <name type="scientific">Venustampulla echinocandica</name>
    <dbReference type="NCBI Taxonomy" id="2656787"/>
    <lineage>
        <taxon>Eukaryota</taxon>
        <taxon>Fungi</taxon>
        <taxon>Dikarya</taxon>
        <taxon>Ascomycota</taxon>
        <taxon>Pezizomycotina</taxon>
        <taxon>Leotiomycetes</taxon>
        <taxon>Helotiales</taxon>
        <taxon>Pleuroascaceae</taxon>
        <taxon>Venustampulla</taxon>
    </lineage>
</organism>
<dbReference type="Proteomes" id="UP000254866">
    <property type="component" value="Unassembled WGS sequence"/>
</dbReference>
<keyword evidence="3" id="KW-0238">DNA-binding</keyword>
<dbReference type="PANTHER" id="PTHR31845:SF32">
    <property type="entry name" value="MISCELLANEOUS ZN(II)2CYS6 TRANSCRIPTION FACTOR (EUROFUNG)-RELATED"/>
    <property type="match status" value="1"/>
</dbReference>
<dbReference type="STRING" id="2656787.A0A370TDG1"/>
<evidence type="ECO:0000256" key="1">
    <source>
        <dbReference type="ARBA" id="ARBA00004123"/>
    </source>
</evidence>
<keyword evidence="2" id="KW-0805">Transcription regulation</keyword>
<gene>
    <name evidence="6" type="ORF">BP5553_08948</name>
</gene>
<keyword evidence="4" id="KW-0804">Transcription</keyword>
<dbReference type="GO" id="GO:0000981">
    <property type="term" value="F:DNA-binding transcription factor activity, RNA polymerase II-specific"/>
    <property type="evidence" value="ECO:0007669"/>
    <property type="project" value="TreeGrafter"/>
</dbReference>
<evidence type="ECO:0000256" key="2">
    <source>
        <dbReference type="ARBA" id="ARBA00023015"/>
    </source>
</evidence>
<dbReference type="GO" id="GO:0000976">
    <property type="term" value="F:transcription cis-regulatory region binding"/>
    <property type="evidence" value="ECO:0007669"/>
    <property type="project" value="TreeGrafter"/>
</dbReference>
<keyword evidence="5" id="KW-0539">Nucleus</keyword>
<dbReference type="AlphaFoldDB" id="A0A370TDG1"/>
<dbReference type="OrthoDB" id="1600564at2759"/>
<dbReference type="EMBL" id="NPIC01000010">
    <property type="protein sequence ID" value="RDL32492.1"/>
    <property type="molecule type" value="Genomic_DNA"/>
</dbReference>
<comment type="subcellular location">
    <subcellularLocation>
        <location evidence="1">Nucleus</location>
    </subcellularLocation>
</comment>
<reference evidence="6 7" key="1">
    <citation type="journal article" date="2018" name="IMA Fungus">
        <title>IMA Genome-F 9: Draft genome sequence of Annulohypoxylon stygium, Aspergillus mulundensis, Berkeleyomyces basicola (syn. Thielaviopsis basicola), Ceratocystis smalleyi, two Cercospora beticola strains, Coleophoma cylindrospora, Fusarium fracticaudum, Phialophora cf. hyalina, and Morchella septimelata.</title>
        <authorList>
            <person name="Wingfield B.D."/>
            <person name="Bills G.F."/>
            <person name="Dong Y."/>
            <person name="Huang W."/>
            <person name="Nel W.J."/>
            <person name="Swalarsk-Parry B.S."/>
            <person name="Vaghefi N."/>
            <person name="Wilken P.M."/>
            <person name="An Z."/>
            <person name="de Beer Z.W."/>
            <person name="De Vos L."/>
            <person name="Chen L."/>
            <person name="Duong T.A."/>
            <person name="Gao Y."/>
            <person name="Hammerbacher A."/>
            <person name="Kikkert J.R."/>
            <person name="Li Y."/>
            <person name="Li H."/>
            <person name="Li K."/>
            <person name="Li Q."/>
            <person name="Liu X."/>
            <person name="Ma X."/>
            <person name="Naidoo K."/>
            <person name="Pethybridge S.J."/>
            <person name="Sun J."/>
            <person name="Steenkamp E.T."/>
            <person name="van der Nest M.A."/>
            <person name="van Wyk S."/>
            <person name="Wingfield M.J."/>
            <person name="Xiong C."/>
            <person name="Yue Q."/>
            <person name="Zhang X."/>
        </authorList>
    </citation>
    <scope>NUCLEOTIDE SEQUENCE [LARGE SCALE GENOMIC DNA]</scope>
    <source>
        <strain evidence="6 7">BP 5553</strain>
    </source>
</reference>
<name>A0A370TDG1_9HELO</name>
<evidence type="ECO:0000256" key="4">
    <source>
        <dbReference type="ARBA" id="ARBA00023163"/>
    </source>
</evidence>
<accession>A0A370TDG1</accession>
<sequence length="380" mass="41875">MEVDHAGPSAPPSSNEAGVVLRACTHCARSNAGCVGSLELGTGIHKSTPSSSRLSKNRVDKLEEELDGIVSLLTSHEIGARETPIRSITATPIDGNANSGLSLSMVQTIDSNIPAPDQARHWDNRLLVGGSLEIRFGLPPESAKDMRADIYRLPPIDLGSKDANQLLRIFRDEMNPSFPFISIPDSVKASELRRDQPSLFTSVMAVTSRNSSRQISLGKLFMKQIADRILVNGDRNIDLLLGILTFSTWRCYHFFNAPGLTMLLSSASTLVGDLGLHRPSGKQQTGRAIEQRRTLLGYYYILSIVSTFFRRLESPRWAPYHDDCCDILSNAGIHRDDKYAVALLRIQLFGETISHNPWHGVSDTVATTVPPLLYVKNLQE</sequence>
<evidence type="ECO:0000256" key="5">
    <source>
        <dbReference type="ARBA" id="ARBA00023242"/>
    </source>
</evidence>
<dbReference type="GO" id="GO:0005634">
    <property type="term" value="C:nucleus"/>
    <property type="evidence" value="ECO:0007669"/>
    <property type="project" value="UniProtKB-SubCell"/>
</dbReference>
<evidence type="ECO:0000313" key="6">
    <source>
        <dbReference type="EMBL" id="RDL32492.1"/>
    </source>
</evidence>
<comment type="caution">
    <text evidence="6">The sequence shown here is derived from an EMBL/GenBank/DDBJ whole genome shotgun (WGS) entry which is preliminary data.</text>
</comment>
<evidence type="ECO:0000256" key="3">
    <source>
        <dbReference type="ARBA" id="ARBA00023125"/>
    </source>
</evidence>
<protein>
    <recommendedName>
        <fullName evidence="8">Transcription factor domain-containing protein</fullName>
    </recommendedName>
</protein>
<dbReference type="PANTHER" id="PTHR31845">
    <property type="entry name" value="FINGER DOMAIN PROTEIN, PUTATIVE-RELATED"/>
    <property type="match status" value="1"/>
</dbReference>
<dbReference type="GeneID" id="43601797"/>